<evidence type="ECO:0000313" key="2">
    <source>
        <dbReference type="EMBL" id="MDQ2069062.1"/>
    </source>
</evidence>
<dbReference type="Proteomes" id="UP001239019">
    <property type="component" value="Unassembled WGS sequence"/>
</dbReference>
<dbReference type="RefSeq" id="WP_306727556.1">
    <property type="nucleotide sequence ID" value="NZ_JAVDDT010000002.1"/>
</dbReference>
<comment type="caution">
    <text evidence="2">The sequence shown here is derived from an EMBL/GenBank/DDBJ whole genome shotgun (WGS) entry which is preliminary data.</text>
</comment>
<reference evidence="2 3" key="1">
    <citation type="submission" date="2023-08" db="EMBL/GenBank/DDBJ databases">
        <title>Whole-genome sequencing of halo(alkali)philic microorganisms from hypersaline lakes.</title>
        <authorList>
            <person name="Sorokin D.Y."/>
            <person name="Abbas B."/>
            <person name="Merkel A.Y."/>
        </authorList>
    </citation>
    <scope>NUCLEOTIDE SEQUENCE [LARGE SCALE GENOMIC DNA]</scope>
    <source>
        <strain evidence="2 3">AB-CW4</strain>
    </source>
</reference>
<gene>
    <name evidence="2" type="ORF">RBH19_04150</name>
</gene>
<keyword evidence="3" id="KW-1185">Reference proteome</keyword>
<feature type="region of interest" description="Disordered" evidence="1">
    <location>
        <begin position="20"/>
        <end position="132"/>
    </location>
</feature>
<dbReference type="EMBL" id="JAVDDT010000002">
    <property type="protein sequence ID" value="MDQ2069062.1"/>
    <property type="molecule type" value="Genomic_DNA"/>
</dbReference>
<evidence type="ECO:0000256" key="1">
    <source>
        <dbReference type="SAM" id="MobiDB-lite"/>
    </source>
</evidence>
<name>A0ABU0W510_9GAMM</name>
<organism evidence="2 3">
    <name type="scientific">Natronospira bacteriovora</name>
    <dbReference type="NCBI Taxonomy" id="3069753"/>
    <lineage>
        <taxon>Bacteria</taxon>
        <taxon>Pseudomonadati</taxon>
        <taxon>Pseudomonadota</taxon>
        <taxon>Gammaproteobacteria</taxon>
        <taxon>Natronospirales</taxon>
        <taxon>Natronospiraceae</taxon>
        <taxon>Natronospira</taxon>
    </lineage>
</organism>
<proteinExistence type="predicted"/>
<evidence type="ECO:0000313" key="3">
    <source>
        <dbReference type="Proteomes" id="UP001239019"/>
    </source>
</evidence>
<protein>
    <submittedName>
        <fullName evidence="2">Uncharacterized protein</fullName>
    </submittedName>
</protein>
<sequence length="132" mass="14354">MSFEATIEDETMGFHVNNTGFISGDGTRRYTPHRRTTSGSGKLSAQAERMLTDEVQRQLNGDDADDMQPVSSALVPGGLVDDVTANSATDAPLKSRGLVDRVQAQEQDTSKAKPKTNTRHDEQPLKPRGLVQ</sequence>
<accession>A0ABU0W510</accession>